<protein>
    <recommendedName>
        <fullName evidence="1">Hydantoinase B/oxoprolinase domain-containing protein</fullName>
    </recommendedName>
</protein>
<dbReference type="EMBL" id="BARS01022094">
    <property type="protein sequence ID" value="GAG11121.1"/>
    <property type="molecule type" value="Genomic_DNA"/>
</dbReference>
<dbReference type="GO" id="GO:0003824">
    <property type="term" value="F:catalytic activity"/>
    <property type="evidence" value="ECO:0007669"/>
    <property type="project" value="InterPro"/>
</dbReference>
<feature type="non-terminal residue" evidence="2">
    <location>
        <position position="270"/>
    </location>
</feature>
<dbReference type="InterPro" id="IPR003692">
    <property type="entry name" value="Hydantoinase_B"/>
</dbReference>
<proteinExistence type="predicted"/>
<evidence type="ECO:0000313" key="2">
    <source>
        <dbReference type="EMBL" id="GAG11121.1"/>
    </source>
</evidence>
<name>X0WEK2_9ZZZZ</name>
<dbReference type="Pfam" id="PF02538">
    <property type="entry name" value="Hydantoinase_B"/>
    <property type="match status" value="1"/>
</dbReference>
<feature type="domain" description="Hydantoinase B/oxoprolinase" evidence="1">
    <location>
        <begin position="30"/>
        <end position="254"/>
    </location>
</feature>
<reference evidence="2" key="1">
    <citation type="journal article" date="2014" name="Front. Microbiol.">
        <title>High frequency of phylogenetically diverse reductive dehalogenase-homologous genes in deep subseafloor sedimentary metagenomes.</title>
        <authorList>
            <person name="Kawai M."/>
            <person name="Futagami T."/>
            <person name="Toyoda A."/>
            <person name="Takaki Y."/>
            <person name="Nishi S."/>
            <person name="Hori S."/>
            <person name="Arai W."/>
            <person name="Tsubouchi T."/>
            <person name="Morono Y."/>
            <person name="Uchiyama I."/>
            <person name="Ito T."/>
            <person name="Fujiyama A."/>
            <person name="Inagaki F."/>
            <person name="Takami H."/>
        </authorList>
    </citation>
    <scope>NUCLEOTIDE SEQUENCE</scope>
    <source>
        <strain evidence="2">Expedition CK06-06</strain>
    </source>
</reference>
<evidence type="ECO:0000259" key="1">
    <source>
        <dbReference type="Pfam" id="PF02538"/>
    </source>
</evidence>
<comment type="caution">
    <text evidence="2">The sequence shown here is derived from an EMBL/GenBank/DDBJ whole genome shotgun (WGS) entry which is preliminary data.</text>
</comment>
<organism evidence="2">
    <name type="scientific">marine sediment metagenome</name>
    <dbReference type="NCBI Taxonomy" id="412755"/>
    <lineage>
        <taxon>unclassified sequences</taxon>
        <taxon>metagenomes</taxon>
        <taxon>ecological metagenomes</taxon>
    </lineage>
</organism>
<sequence length="270" mass="30095">LKDRTKSNDDAFKKTGSLFGLERLKRKETDPGTYEAVWHILSNLCNAAWATGCKVSSSPIAAEGGDALWGLHTPTGEAICISRGISAHAGLLADMIKNFIDIGYEEYPGFKQGDIFENNDPHYGGIHSPDFDMCMPLFYGDELIAWASAVSHVSDAGSVTPGSIGFINPDCYSDGIAISMERVGEEDRFYPWYELRIRSRTRTPDFVMGDARGRLAGCITIRERLHEVIEKYGLDFFKEASLEYVEDSRRYAVGRVKTQTVPGRIRKSQF</sequence>
<feature type="non-terminal residue" evidence="2">
    <location>
        <position position="1"/>
    </location>
</feature>
<gene>
    <name evidence="2" type="ORF">S01H1_35358</name>
</gene>
<accession>X0WEK2</accession>
<dbReference type="AlphaFoldDB" id="X0WEK2"/>